<proteinExistence type="predicted"/>
<name>A0A1L8WPD5_9ENTE</name>
<dbReference type="PROSITE" id="PS50847">
    <property type="entry name" value="GRAM_POS_ANCHORING"/>
    <property type="match status" value="1"/>
</dbReference>
<dbReference type="OrthoDB" id="2194958at2"/>
<evidence type="ECO:0000313" key="10">
    <source>
        <dbReference type="Proteomes" id="UP000182152"/>
    </source>
</evidence>
<keyword evidence="1" id="KW-0134">Cell wall</keyword>
<feature type="compositionally biased region" description="Low complexity" evidence="5">
    <location>
        <begin position="1656"/>
        <end position="1673"/>
    </location>
</feature>
<keyword evidence="6" id="KW-1133">Transmembrane helix</keyword>
<dbReference type="InterPro" id="IPR059115">
    <property type="entry name" value="Rib"/>
</dbReference>
<reference evidence="9 10" key="1">
    <citation type="submission" date="2014-12" db="EMBL/GenBank/DDBJ databases">
        <title>Draft genome sequences of 29 type strains of Enterococci.</title>
        <authorList>
            <person name="Zhong Z."/>
            <person name="Sun Z."/>
            <person name="Liu W."/>
            <person name="Zhang W."/>
            <person name="Zhang H."/>
        </authorList>
    </citation>
    <scope>NUCLEOTIDE SEQUENCE [LARGE SCALE GENOMIC DNA]</scope>
    <source>
        <strain evidence="9 10">DSM 15687</strain>
    </source>
</reference>
<keyword evidence="10" id="KW-1185">Reference proteome</keyword>
<feature type="region of interest" description="Disordered" evidence="5">
    <location>
        <begin position="37"/>
        <end position="79"/>
    </location>
</feature>
<dbReference type="Proteomes" id="UP000182152">
    <property type="component" value="Unassembled WGS sequence"/>
</dbReference>
<sequence>MKKFKKLLNGAVVVGLTLGNSSGTVVGAVTTVNETTNTNQVTKKESVRKEKQKKDSESSSSKSSKKEQKSISPRKATAKEEIAKTSKIYMENKLKELINKGPDTKIDNYEVGDQYVFKKRLYSSYNYHEQIYYKPDIPSGKLSEDRIYLNIRDGSTGMSAIHPVEQEVISKSGNWKIKFEPTEGVTTDGRFMTLKFTRLKVAKPQTEIFPMKVTYVVPPNRVDADDGEPFAYIMGAKIFDADILYEVNMPVAEIGDITAKAKTGAHTVMQNDPVPKAADYVASVENTRGTVEYKWKTAPNMKKPGKQTSTVTVSDDTGRSVDVPVSLTVTPLPLEMTPKAGAHQVYMFDEPKAKDYFDVVNHYDGTSVDIQWVDAPDVTQLGKQICKAKATSSDGRTAENTVELEVVPLPPIELTLKPIEDRTLGHTYASLADTFKNYVESATVNGKALDLETLEFIPEKSTEPNMQLAGQQTVRIAVKAHVPKPDISPRSSVNASASSTDDTFELEGTAETTVNVRWGSTILMKSANGASAGAFSLIMDKSSAGTGILSIQQGLNSLLNEAVNPNGSPFDMYYRMRILRNDKEIYAQTVQNRSSLQQVIDYFGNSDHTQAVKVDDVVEIYYPEKSANHSVLMVDEAEHDYTYASAYAYYKVTPYGFEPAPKVEAEAANADLVLAQGTDTIDVKQLLKNVKLNNQEVEAKAYTATALDAFDTTTVGQRNMRVKLTAADGLASKEIDVPYQVKWGSTFVLKGLNDATVGAYSLVKKDGQWTIQSTQGVADTNLTDPVDNYFGSQTYYQIDVLQGDVSKYHYEVLGNSTIDQAIHNFNQGQPLQVAIGDVVKVYHADPKNHNLLMQDELVKDYTVGSNYAYYQVTEHGFEPILDVKAKSQPQEFTLGENSSKIDGTKLIENITINGVSMKSDQYTVTQLEDFDTSVAGEKNLRIKIETKDGVVSKEIGVPYTVKWGNSILVKSSTGGSAGAFSLLDGKELAGTSSDSKVLQINPGLDSSLNEKVGADETSTYYSIDITRDGRSTYKQTIPGRATLQQIMDNFGNASRQVTVQTGDIITITQPQKTPDSSVLWMDEVEKDFTYGSEKARYEVTDYGLVPAPELTGTTSNKQLNLAEQAENIDLRQLVKVTINGHEVTDDLYTVKQLTDFDTNTVGKKEVKLQLDLNDGYASSEVDIPYEVKWGDSLVLKGLNGATAGTYSFVKRDEQWFLCAVQGDPDADLSNWVNNEYGRDIYYRIEVETNGNELPAFETLQALNAEEPPVNNGNFAYNVTGNMTVDQAISGFNNGQPLPLPQNAIIKVYHAESSNNLLVRDDLVRDYTAGSNYACYKVDAAGVTPITNLKAETVETKLTLGQDASSTDVAQLVKNVQFNDQKLKDDLYKVEPIDTFDTSTVGEKELKVKLTTSDDVTTKEIKVPYTVNWGSSLVMKNKQNETIGAFSLKKEDKKLELTSLPGKNKKSLSKRITNINDKEVYYSIEVFNQNKSKYKYEVRGALTIEEANNRFNSGKPLDVSVGDQIKVYHKESTGNIYMYEEMEQNYTYGTNYAYYNVTEYGFEPTGELTVTPLSDVKVTVGTAQVDLKSLLKEVKVNGKALPKNSYTIKLDSDSTIDTSELGKKTAKMTVAVDKAYGEFSTPTQVDYEVVDGAGNVSGENAGADGDAGSDGENGTASGSLPKTNETKNAAFSLLGVFLVSVVGMIVFWKKKKTNEK</sequence>
<evidence type="ECO:0000256" key="4">
    <source>
        <dbReference type="ARBA" id="ARBA00023088"/>
    </source>
</evidence>
<keyword evidence="3 7" id="KW-0732">Signal</keyword>
<dbReference type="EMBL" id="JXLB01000007">
    <property type="protein sequence ID" value="OJG82890.1"/>
    <property type="molecule type" value="Genomic_DNA"/>
</dbReference>
<protein>
    <submittedName>
        <fullName evidence="9">LPXTG-domain-containing protein cell wall anchor domain</fullName>
    </submittedName>
</protein>
<accession>A0A1L8WPD5</accession>
<organism evidence="9 10">
    <name type="scientific">Enterococcus ratti</name>
    <dbReference type="NCBI Taxonomy" id="150033"/>
    <lineage>
        <taxon>Bacteria</taxon>
        <taxon>Bacillati</taxon>
        <taxon>Bacillota</taxon>
        <taxon>Bacilli</taxon>
        <taxon>Lactobacillales</taxon>
        <taxon>Enterococcaceae</taxon>
        <taxon>Enterococcus</taxon>
    </lineage>
</organism>
<keyword evidence="6" id="KW-0472">Membrane</keyword>
<comment type="caution">
    <text evidence="9">The sequence shown here is derived from an EMBL/GenBank/DDBJ whole genome shotgun (WGS) entry which is preliminary data.</text>
</comment>
<evidence type="ECO:0000256" key="2">
    <source>
        <dbReference type="ARBA" id="ARBA00022525"/>
    </source>
</evidence>
<evidence type="ECO:0000256" key="6">
    <source>
        <dbReference type="SAM" id="Phobius"/>
    </source>
</evidence>
<evidence type="ECO:0000256" key="7">
    <source>
        <dbReference type="SAM" id="SignalP"/>
    </source>
</evidence>
<dbReference type="RefSeq" id="WP_071855186.1">
    <property type="nucleotide sequence ID" value="NZ_JXLB01000007.1"/>
</dbReference>
<feature type="domain" description="Gram-positive cocci surface proteins LPxTG" evidence="8">
    <location>
        <begin position="1679"/>
        <end position="1715"/>
    </location>
</feature>
<evidence type="ECO:0000256" key="1">
    <source>
        <dbReference type="ARBA" id="ARBA00022512"/>
    </source>
</evidence>
<feature type="signal peptide" evidence="7">
    <location>
        <begin position="1"/>
        <end position="27"/>
    </location>
</feature>
<gene>
    <name evidence="9" type="ORF">RV14_GL002182</name>
</gene>
<dbReference type="InterPro" id="IPR019931">
    <property type="entry name" value="LPXTG_anchor"/>
</dbReference>
<evidence type="ECO:0000313" key="9">
    <source>
        <dbReference type="EMBL" id="OJG82890.1"/>
    </source>
</evidence>
<dbReference type="NCBIfam" id="TIGR01167">
    <property type="entry name" value="LPXTG_anchor"/>
    <property type="match status" value="1"/>
</dbReference>
<dbReference type="Pfam" id="PF08428">
    <property type="entry name" value="Rib"/>
    <property type="match status" value="1"/>
</dbReference>
<feature type="region of interest" description="Disordered" evidence="5">
    <location>
        <begin position="1652"/>
        <end position="1681"/>
    </location>
</feature>
<evidence type="ECO:0000259" key="8">
    <source>
        <dbReference type="PROSITE" id="PS50847"/>
    </source>
</evidence>
<feature type="transmembrane region" description="Helical" evidence="6">
    <location>
        <begin position="1688"/>
        <end position="1707"/>
    </location>
</feature>
<feature type="compositionally biased region" description="Basic and acidic residues" evidence="5">
    <location>
        <begin position="42"/>
        <end position="57"/>
    </location>
</feature>
<evidence type="ECO:0000256" key="3">
    <source>
        <dbReference type="ARBA" id="ARBA00022729"/>
    </source>
</evidence>
<evidence type="ECO:0000256" key="5">
    <source>
        <dbReference type="SAM" id="MobiDB-lite"/>
    </source>
</evidence>
<keyword evidence="2" id="KW-0964">Secreted</keyword>
<feature type="chain" id="PRO_5038785881" evidence="7">
    <location>
        <begin position="28"/>
        <end position="1715"/>
    </location>
</feature>
<keyword evidence="4" id="KW-0572">Peptidoglycan-anchor</keyword>
<keyword evidence="6" id="KW-0812">Transmembrane</keyword>